<evidence type="ECO:0000313" key="2">
    <source>
        <dbReference type="EMBL" id="CAI9162433.1"/>
    </source>
</evidence>
<evidence type="ECO:0000313" key="3">
    <source>
        <dbReference type="Proteomes" id="UP001176941"/>
    </source>
</evidence>
<proteinExistence type="predicted"/>
<gene>
    <name evidence="2" type="ORF">MRATA1EN1_LOCUS11395</name>
</gene>
<accession>A0ABN8YM06</accession>
<keyword evidence="3" id="KW-1185">Reference proteome</keyword>
<dbReference type="EMBL" id="OX459956">
    <property type="protein sequence ID" value="CAI9162433.1"/>
    <property type="molecule type" value="Genomic_DNA"/>
</dbReference>
<dbReference type="Proteomes" id="UP001176941">
    <property type="component" value="Chromosome 20"/>
</dbReference>
<organism evidence="2 3">
    <name type="scientific">Rangifer tarandus platyrhynchus</name>
    <name type="common">Svalbard reindeer</name>
    <dbReference type="NCBI Taxonomy" id="3082113"/>
    <lineage>
        <taxon>Eukaryota</taxon>
        <taxon>Metazoa</taxon>
        <taxon>Chordata</taxon>
        <taxon>Craniata</taxon>
        <taxon>Vertebrata</taxon>
        <taxon>Euteleostomi</taxon>
        <taxon>Mammalia</taxon>
        <taxon>Eutheria</taxon>
        <taxon>Laurasiatheria</taxon>
        <taxon>Artiodactyla</taxon>
        <taxon>Ruminantia</taxon>
        <taxon>Pecora</taxon>
        <taxon>Cervidae</taxon>
        <taxon>Odocoileinae</taxon>
        <taxon>Rangifer</taxon>
    </lineage>
</organism>
<feature type="region of interest" description="Disordered" evidence="1">
    <location>
        <begin position="1"/>
        <end position="51"/>
    </location>
</feature>
<name>A0ABN8YM06_RANTA</name>
<sequence length="119" mass="12746">MSPLSGGIWQSRRKPSDSYADGEGRGDTPRSPWSVSAKPCPAEGGREGGSEVAQSCLTLQPHGLYPTRLLSPWSFPGKSTGVGCLFLLQQRGLRAKLSHVLLPALFAVSSGMWSEKSFL</sequence>
<reference evidence="2" key="1">
    <citation type="submission" date="2023-04" db="EMBL/GenBank/DDBJ databases">
        <authorList>
            <consortium name="ELIXIR-Norway"/>
        </authorList>
    </citation>
    <scope>NUCLEOTIDE SEQUENCE [LARGE SCALE GENOMIC DNA]</scope>
</reference>
<protein>
    <submittedName>
        <fullName evidence="2">Uncharacterized protein</fullName>
    </submittedName>
</protein>
<evidence type="ECO:0000256" key="1">
    <source>
        <dbReference type="SAM" id="MobiDB-lite"/>
    </source>
</evidence>